<evidence type="ECO:0000256" key="1">
    <source>
        <dbReference type="SAM" id="Phobius"/>
    </source>
</evidence>
<protein>
    <submittedName>
        <fullName evidence="2">Uncharacterized protein</fullName>
    </submittedName>
</protein>
<dbReference type="AlphaFoldDB" id="A0A6B3RBZ6"/>
<gene>
    <name evidence="2" type="ORF">G3567_12930</name>
</gene>
<feature type="transmembrane region" description="Helical" evidence="1">
    <location>
        <begin position="49"/>
        <end position="75"/>
    </location>
</feature>
<name>A0A6B3RBZ6_9FLAO</name>
<dbReference type="Proteomes" id="UP000478505">
    <property type="component" value="Unassembled WGS sequence"/>
</dbReference>
<keyword evidence="3" id="KW-1185">Reference proteome</keyword>
<proteinExistence type="predicted"/>
<dbReference type="EMBL" id="JAAIKD010000011">
    <property type="protein sequence ID" value="NEV95041.1"/>
    <property type="molecule type" value="Genomic_DNA"/>
</dbReference>
<accession>A0A6B3RBZ6</accession>
<sequence>MTLDELKANIKWWESKRWIYNVLVGLSGALTIFNALAESPYDWTFEDTIGVIIWGIGANIFYSLGTLVELFDWYYFKNRLGIKRFRLFLFISGTFFSCLYTFWCVMAYFLWSVW</sequence>
<keyword evidence="1" id="KW-0472">Membrane</keyword>
<evidence type="ECO:0000313" key="2">
    <source>
        <dbReference type="EMBL" id="NEV95041.1"/>
    </source>
</evidence>
<keyword evidence="1" id="KW-0812">Transmembrane</keyword>
<comment type="caution">
    <text evidence="2">The sequence shown here is derived from an EMBL/GenBank/DDBJ whole genome shotgun (WGS) entry which is preliminary data.</text>
</comment>
<evidence type="ECO:0000313" key="3">
    <source>
        <dbReference type="Proteomes" id="UP000478505"/>
    </source>
</evidence>
<reference evidence="2 3" key="1">
    <citation type="submission" date="2020-02" db="EMBL/GenBank/DDBJ databases">
        <title>Flavobacteriaceae Psychroflexus bacterium YR1-1, complete genome.</title>
        <authorList>
            <person name="Li Y."/>
            <person name="Wu S."/>
        </authorList>
    </citation>
    <scope>NUCLEOTIDE SEQUENCE [LARGE SCALE GENOMIC DNA]</scope>
    <source>
        <strain evidence="2 3">YR1-1</strain>
    </source>
</reference>
<feature type="transmembrane region" description="Helical" evidence="1">
    <location>
        <begin position="87"/>
        <end position="111"/>
    </location>
</feature>
<keyword evidence="1" id="KW-1133">Transmembrane helix</keyword>
<organism evidence="2 3">
    <name type="scientific">Psychroflexus aurantiacus</name>
    <dbReference type="NCBI Taxonomy" id="2709310"/>
    <lineage>
        <taxon>Bacteria</taxon>
        <taxon>Pseudomonadati</taxon>
        <taxon>Bacteroidota</taxon>
        <taxon>Flavobacteriia</taxon>
        <taxon>Flavobacteriales</taxon>
        <taxon>Flavobacteriaceae</taxon>
        <taxon>Psychroflexus</taxon>
    </lineage>
</organism>
<feature type="transmembrane region" description="Helical" evidence="1">
    <location>
        <begin position="18"/>
        <end position="37"/>
    </location>
</feature>